<evidence type="ECO:0000313" key="1">
    <source>
        <dbReference type="EMBL" id="GJH20072.1"/>
    </source>
</evidence>
<evidence type="ECO:0000313" key="2">
    <source>
        <dbReference type="Proteomes" id="UP001055013"/>
    </source>
</evidence>
<keyword evidence="2" id="KW-1185">Reference proteome</keyword>
<protein>
    <submittedName>
        <fullName evidence="1">Uncharacterized protein</fullName>
    </submittedName>
</protein>
<sequence>MTKTSGYRVYSLVMAKNSQFSLDSIGRGSFAVATELAIDTRIVAIKATAGFSKLARITKISIKAITIR</sequence>
<gene>
    <name evidence="1" type="ORF">CBA19CS22_26040</name>
</gene>
<name>A0ACB5QZ82_9BURK</name>
<proteinExistence type="predicted"/>
<dbReference type="Proteomes" id="UP001055013">
    <property type="component" value="Unassembled WGS sequence"/>
</dbReference>
<reference evidence="1" key="1">
    <citation type="submission" date="2021-09" db="EMBL/GenBank/DDBJ databases">
        <title>Isolation and characterization of 3-chlorobenzoate degrading bacteria from soils in Shizuoka.</title>
        <authorList>
            <person name="Ifat A."/>
            <person name="Ogawa N."/>
            <person name="Kimbara K."/>
            <person name="Moriuchi R."/>
            <person name="Dohra H."/>
            <person name="Shintani M."/>
        </authorList>
    </citation>
    <scope>NUCLEOTIDE SEQUENCE</scope>
    <source>
        <strain evidence="1">19CS2-2</strain>
    </source>
</reference>
<accession>A0ACB5QZ82</accession>
<comment type="caution">
    <text evidence="1">The sequence shown here is derived from an EMBL/GenBank/DDBJ whole genome shotgun (WGS) entry which is preliminary data.</text>
</comment>
<organism evidence="1 2">
    <name type="scientific">Caballeronia novacaledonica</name>
    <dbReference type="NCBI Taxonomy" id="1544861"/>
    <lineage>
        <taxon>Bacteria</taxon>
        <taxon>Pseudomonadati</taxon>
        <taxon>Pseudomonadota</taxon>
        <taxon>Betaproteobacteria</taxon>
        <taxon>Burkholderiales</taxon>
        <taxon>Burkholderiaceae</taxon>
        <taxon>Caballeronia</taxon>
    </lineage>
</organism>
<dbReference type="EMBL" id="BPUR01000018">
    <property type="protein sequence ID" value="GJH20072.1"/>
    <property type="molecule type" value="Genomic_DNA"/>
</dbReference>